<protein>
    <recommendedName>
        <fullName evidence="2">CCHC-type domain-containing protein</fullName>
    </recommendedName>
</protein>
<feature type="non-terminal residue" evidence="3">
    <location>
        <position position="1"/>
    </location>
</feature>
<feature type="non-terminal residue" evidence="3">
    <location>
        <position position="201"/>
    </location>
</feature>
<evidence type="ECO:0000313" key="3">
    <source>
        <dbReference type="EMBL" id="KZR96706.1"/>
    </source>
</evidence>
<accession>A0A164EEJ0</accession>
<feature type="domain" description="CCHC-type" evidence="2">
    <location>
        <begin position="174"/>
        <end position="187"/>
    </location>
</feature>
<evidence type="ECO:0000256" key="1">
    <source>
        <dbReference type="PROSITE-ProRule" id="PRU00047"/>
    </source>
</evidence>
<dbReference type="SMART" id="SM00343">
    <property type="entry name" value="ZnF_C2HC"/>
    <property type="match status" value="1"/>
</dbReference>
<keyword evidence="1" id="KW-0863">Zinc-finger</keyword>
<reference evidence="3 4" key="1">
    <citation type="submission" date="2016-03" db="EMBL/GenBank/DDBJ databases">
        <title>EvidentialGene: Evidence-directed Construction of Genes on Genomes.</title>
        <authorList>
            <person name="Gilbert D.G."/>
            <person name="Choi J.-H."/>
            <person name="Mockaitis K."/>
            <person name="Colbourne J."/>
            <person name="Pfrender M."/>
        </authorList>
    </citation>
    <scope>NUCLEOTIDE SEQUENCE [LARGE SCALE GENOMIC DNA]</scope>
    <source>
        <strain evidence="3 4">Xinb3</strain>
        <tissue evidence="3">Complete organism</tissue>
    </source>
</reference>
<dbReference type="InterPro" id="IPR001878">
    <property type="entry name" value="Znf_CCHC"/>
</dbReference>
<dbReference type="Gene3D" id="4.10.60.10">
    <property type="entry name" value="Zinc finger, CCHC-type"/>
    <property type="match status" value="1"/>
</dbReference>
<proteinExistence type="predicted"/>
<dbReference type="PROSITE" id="PS50158">
    <property type="entry name" value="ZF_CCHC"/>
    <property type="match status" value="1"/>
</dbReference>
<dbReference type="Proteomes" id="UP000076858">
    <property type="component" value="Unassembled WGS sequence"/>
</dbReference>
<gene>
    <name evidence="3" type="ORF">APZ42_008805</name>
</gene>
<keyword evidence="1" id="KW-0479">Metal-binding</keyword>
<dbReference type="GO" id="GO:0008270">
    <property type="term" value="F:zinc ion binding"/>
    <property type="evidence" value="ECO:0007669"/>
    <property type="project" value="UniProtKB-KW"/>
</dbReference>
<name>A0A164EEJ0_9CRUS</name>
<organism evidence="3 4">
    <name type="scientific">Daphnia magna</name>
    <dbReference type="NCBI Taxonomy" id="35525"/>
    <lineage>
        <taxon>Eukaryota</taxon>
        <taxon>Metazoa</taxon>
        <taxon>Ecdysozoa</taxon>
        <taxon>Arthropoda</taxon>
        <taxon>Crustacea</taxon>
        <taxon>Branchiopoda</taxon>
        <taxon>Diplostraca</taxon>
        <taxon>Cladocera</taxon>
        <taxon>Anomopoda</taxon>
        <taxon>Daphniidae</taxon>
        <taxon>Daphnia</taxon>
    </lineage>
</organism>
<dbReference type="Pfam" id="PF00098">
    <property type="entry name" value="zf-CCHC"/>
    <property type="match status" value="1"/>
</dbReference>
<keyword evidence="1" id="KW-0862">Zinc</keyword>
<evidence type="ECO:0000259" key="2">
    <source>
        <dbReference type="PROSITE" id="PS50158"/>
    </source>
</evidence>
<keyword evidence="4" id="KW-1185">Reference proteome</keyword>
<dbReference type="SUPFAM" id="SSF57756">
    <property type="entry name" value="Retrovirus zinc finger-like domains"/>
    <property type="match status" value="1"/>
</dbReference>
<dbReference type="AlphaFoldDB" id="A0A164EEJ0"/>
<evidence type="ECO:0000313" key="4">
    <source>
        <dbReference type="Proteomes" id="UP000076858"/>
    </source>
</evidence>
<sequence>ILQNKENNDDKELTAVIAGIAHHEKKPDFEIERLRLRLNFRDGIIREYDLTIASKTAANQATHAAENQVFPEAEKPAHIEKTITPRGEGKVFKNRQPYSYGPHQNGHRQLNQRQFQRPQNNSYQPQRNIYQPNTFQNFGNPQYQPWRESTGDQYQPRVQSFHNTQPVKNSDITCYKCNKKGHIARECWTDMARINRQPRRQ</sequence>
<dbReference type="GO" id="GO:0003676">
    <property type="term" value="F:nucleic acid binding"/>
    <property type="evidence" value="ECO:0007669"/>
    <property type="project" value="InterPro"/>
</dbReference>
<dbReference type="InterPro" id="IPR036875">
    <property type="entry name" value="Znf_CCHC_sf"/>
</dbReference>
<comment type="caution">
    <text evidence="3">The sequence shown here is derived from an EMBL/GenBank/DDBJ whole genome shotgun (WGS) entry which is preliminary data.</text>
</comment>
<dbReference type="EMBL" id="LRGB01023970">
    <property type="protein sequence ID" value="KZR96706.1"/>
    <property type="molecule type" value="Genomic_DNA"/>
</dbReference>